<evidence type="ECO:0000259" key="7">
    <source>
        <dbReference type="PROSITE" id="PS50090"/>
    </source>
</evidence>
<dbReference type="EMBL" id="OZ019899">
    <property type="protein sequence ID" value="CAK9231105.1"/>
    <property type="molecule type" value="Genomic_DNA"/>
</dbReference>
<dbReference type="Gene3D" id="1.10.10.60">
    <property type="entry name" value="Homeodomain-like"/>
    <property type="match status" value="1"/>
</dbReference>
<evidence type="ECO:0000256" key="2">
    <source>
        <dbReference type="ARBA" id="ARBA00023015"/>
    </source>
</evidence>
<dbReference type="InterPro" id="IPR001005">
    <property type="entry name" value="SANT/Myb"/>
</dbReference>
<evidence type="ECO:0000313" key="9">
    <source>
        <dbReference type="Proteomes" id="UP001497512"/>
    </source>
</evidence>
<name>A0ABP0UV80_9BRYO</name>
<keyword evidence="4" id="KW-0804">Transcription</keyword>
<evidence type="ECO:0000313" key="8">
    <source>
        <dbReference type="EMBL" id="CAK9231105.1"/>
    </source>
</evidence>
<dbReference type="Pfam" id="PF13837">
    <property type="entry name" value="Myb_DNA-bind_4"/>
    <property type="match status" value="1"/>
</dbReference>
<organism evidence="8 9">
    <name type="scientific">Sphagnum troendelagicum</name>
    <dbReference type="NCBI Taxonomy" id="128251"/>
    <lineage>
        <taxon>Eukaryota</taxon>
        <taxon>Viridiplantae</taxon>
        <taxon>Streptophyta</taxon>
        <taxon>Embryophyta</taxon>
        <taxon>Bryophyta</taxon>
        <taxon>Sphagnophytina</taxon>
        <taxon>Sphagnopsida</taxon>
        <taxon>Sphagnales</taxon>
        <taxon>Sphagnaceae</taxon>
        <taxon>Sphagnum</taxon>
    </lineage>
</organism>
<protein>
    <recommendedName>
        <fullName evidence="7">Myb-like domain-containing protein</fullName>
    </recommendedName>
</protein>
<evidence type="ECO:0000256" key="1">
    <source>
        <dbReference type="ARBA" id="ARBA00004123"/>
    </source>
</evidence>
<dbReference type="CDD" id="cd12203">
    <property type="entry name" value="GT1"/>
    <property type="match status" value="1"/>
</dbReference>
<keyword evidence="9" id="KW-1185">Reference proteome</keyword>
<dbReference type="PROSITE" id="PS50090">
    <property type="entry name" value="MYB_LIKE"/>
    <property type="match status" value="1"/>
</dbReference>
<keyword evidence="3" id="KW-0238">DNA-binding</keyword>
<feature type="compositionally biased region" description="Acidic residues" evidence="6">
    <location>
        <begin position="166"/>
        <end position="180"/>
    </location>
</feature>
<feature type="domain" description="Myb-like" evidence="7">
    <location>
        <begin position="45"/>
        <end position="109"/>
    </location>
</feature>
<sequence>MAYTSRPPPPPGLMGDNLTIMTSMPLQEPQEVGLDDALAPGQSRKKDDRIPQWGYHETKEFIAIRAELEKDFTQTKRNKTLWELIAGKMKEKGFRRSADQCKCKWKNLVNRYKGKETSEPDNGRQCPFFEELDGIFKERAKNMDRLMLESETGFRKRSKQGKFSDEDNDEEYNDEEDSEDERAVRRKKRKSDKEKQRQTADRCRASSMKEVLDDFFQHQQKIQEQWRYAAQKRQQERLFRELEWKESMEKLEQQRRAQEHAWREHEEMRRVREEARAEKRDALFAALINKFFQENGS</sequence>
<feature type="region of interest" description="Disordered" evidence="6">
    <location>
        <begin position="26"/>
        <end position="49"/>
    </location>
</feature>
<feature type="region of interest" description="Disordered" evidence="6">
    <location>
        <begin position="157"/>
        <end position="205"/>
    </location>
</feature>
<reference evidence="8" key="1">
    <citation type="submission" date="2024-02" db="EMBL/GenBank/DDBJ databases">
        <authorList>
            <consortium name="ELIXIR-Norway"/>
            <consortium name="Elixir Norway"/>
        </authorList>
    </citation>
    <scope>NUCLEOTIDE SEQUENCE</scope>
</reference>
<proteinExistence type="predicted"/>
<dbReference type="PANTHER" id="PTHR21654">
    <property type="entry name" value="FI21293P1"/>
    <property type="match status" value="1"/>
</dbReference>
<evidence type="ECO:0000256" key="6">
    <source>
        <dbReference type="SAM" id="MobiDB-lite"/>
    </source>
</evidence>
<gene>
    <name evidence="8" type="ORF">CSSPTR1EN2_LOCUS20284</name>
</gene>
<evidence type="ECO:0000256" key="5">
    <source>
        <dbReference type="ARBA" id="ARBA00023242"/>
    </source>
</evidence>
<dbReference type="InterPro" id="IPR044822">
    <property type="entry name" value="Myb_DNA-bind_4"/>
</dbReference>
<keyword evidence="2" id="KW-0805">Transcription regulation</keyword>
<feature type="compositionally biased region" description="Basic and acidic residues" evidence="6">
    <location>
        <begin position="191"/>
        <end position="204"/>
    </location>
</feature>
<dbReference type="PANTHER" id="PTHR21654:SF84">
    <property type="entry name" value="SI:DKEY-66I24.7"/>
    <property type="match status" value="1"/>
</dbReference>
<evidence type="ECO:0000256" key="3">
    <source>
        <dbReference type="ARBA" id="ARBA00023125"/>
    </source>
</evidence>
<accession>A0ABP0UV80</accession>
<evidence type="ECO:0000256" key="4">
    <source>
        <dbReference type="ARBA" id="ARBA00023163"/>
    </source>
</evidence>
<dbReference type="Proteomes" id="UP001497512">
    <property type="component" value="Chromosome 7"/>
</dbReference>
<keyword evidence="5" id="KW-0539">Nucleus</keyword>
<comment type="subcellular location">
    <subcellularLocation>
        <location evidence="1">Nucleus</location>
    </subcellularLocation>
</comment>